<feature type="transmembrane region" description="Helical" evidence="6">
    <location>
        <begin position="137"/>
        <end position="154"/>
    </location>
</feature>
<keyword evidence="5 6" id="KW-0472">Membrane</keyword>
<dbReference type="Proteomes" id="UP000664480">
    <property type="component" value="Unassembled WGS sequence"/>
</dbReference>
<organism evidence="8 9">
    <name type="scientific">Algoriphagus pacificus</name>
    <dbReference type="NCBI Taxonomy" id="2811234"/>
    <lineage>
        <taxon>Bacteria</taxon>
        <taxon>Pseudomonadati</taxon>
        <taxon>Bacteroidota</taxon>
        <taxon>Cytophagia</taxon>
        <taxon>Cytophagales</taxon>
        <taxon>Cyclobacteriaceae</taxon>
        <taxon>Algoriphagus</taxon>
    </lineage>
</organism>
<dbReference type="Pfam" id="PF04138">
    <property type="entry name" value="GtrA_DPMS_TM"/>
    <property type="match status" value="1"/>
</dbReference>
<dbReference type="EMBL" id="JAFKCU010000002">
    <property type="protein sequence ID" value="MBN7815314.1"/>
    <property type="molecule type" value="Genomic_DNA"/>
</dbReference>
<evidence type="ECO:0000256" key="6">
    <source>
        <dbReference type="SAM" id="Phobius"/>
    </source>
</evidence>
<dbReference type="InterPro" id="IPR051401">
    <property type="entry name" value="GtrA_CellWall_Glycosyl"/>
</dbReference>
<dbReference type="PANTHER" id="PTHR38459">
    <property type="entry name" value="PROPHAGE BACTOPRENOL-LINKED GLUCOSE TRANSLOCASE HOMOLOG"/>
    <property type="match status" value="1"/>
</dbReference>
<feature type="transmembrane region" description="Helical" evidence="6">
    <location>
        <begin position="107"/>
        <end position="125"/>
    </location>
</feature>
<evidence type="ECO:0000256" key="1">
    <source>
        <dbReference type="ARBA" id="ARBA00004141"/>
    </source>
</evidence>
<evidence type="ECO:0000256" key="3">
    <source>
        <dbReference type="ARBA" id="ARBA00022692"/>
    </source>
</evidence>
<dbReference type="RefSeq" id="WP_206585996.1">
    <property type="nucleotide sequence ID" value="NZ_JAFKCU010000002.1"/>
</dbReference>
<comment type="subcellular location">
    <subcellularLocation>
        <location evidence="1">Membrane</location>
        <topology evidence="1">Multi-pass membrane protein</topology>
    </subcellularLocation>
</comment>
<gene>
    <name evidence="8" type="ORF">J0A69_07745</name>
</gene>
<reference evidence="8 9" key="1">
    <citation type="submission" date="2021-03" db="EMBL/GenBank/DDBJ databases">
        <title>novel species isolated from a fishpond in China.</title>
        <authorList>
            <person name="Lu H."/>
            <person name="Cai Z."/>
        </authorList>
    </citation>
    <scope>NUCLEOTIDE SEQUENCE [LARGE SCALE GENOMIC DNA]</scope>
    <source>
        <strain evidence="8 9">YJ13C</strain>
    </source>
</reference>
<sequence>MILRLNRGIEGFLQLFYPIFRKWLAFDIYAYLAVGAINTALNIFLFAILYEFILPKEGWIFSGYSIASYTVALLVAFFATIPTGFWLSKNFAFRNAATGTKKTGKQLLKYMLVVGQGLGSDYLILKGLILFLNMEPTLAKIFSTVIVLTFNYLLQKYFTFKKSEA</sequence>
<evidence type="ECO:0000259" key="7">
    <source>
        <dbReference type="Pfam" id="PF04138"/>
    </source>
</evidence>
<evidence type="ECO:0000256" key="4">
    <source>
        <dbReference type="ARBA" id="ARBA00022989"/>
    </source>
</evidence>
<feature type="domain" description="GtrA/DPMS transmembrane" evidence="7">
    <location>
        <begin position="31"/>
        <end position="160"/>
    </location>
</feature>
<feature type="transmembrane region" description="Helical" evidence="6">
    <location>
        <begin position="28"/>
        <end position="54"/>
    </location>
</feature>
<evidence type="ECO:0000313" key="9">
    <source>
        <dbReference type="Proteomes" id="UP000664480"/>
    </source>
</evidence>
<evidence type="ECO:0000313" key="8">
    <source>
        <dbReference type="EMBL" id="MBN7815314.1"/>
    </source>
</evidence>
<dbReference type="PANTHER" id="PTHR38459:SF1">
    <property type="entry name" value="PROPHAGE BACTOPRENOL-LINKED GLUCOSE TRANSLOCASE HOMOLOG"/>
    <property type="match status" value="1"/>
</dbReference>
<comment type="similarity">
    <text evidence="2">Belongs to the GtrA family.</text>
</comment>
<keyword evidence="4 6" id="KW-1133">Transmembrane helix</keyword>
<accession>A0ABS3CDX9</accession>
<comment type="caution">
    <text evidence="8">The sequence shown here is derived from an EMBL/GenBank/DDBJ whole genome shotgun (WGS) entry which is preliminary data.</text>
</comment>
<keyword evidence="9" id="KW-1185">Reference proteome</keyword>
<dbReference type="InterPro" id="IPR007267">
    <property type="entry name" value="GtrA_DPMS_TM"/>
</dbReference>
<feature type="transmembrane region" description="Helical" evidence="6">
    <location>
        <begin position="66"/>
        <end position="87"/>
    </location>
</feature>
<evidence type="ECO:0000256" key="5">
    <source>
        <dbReference type="ARBA" id="ARBA00023136"/>
    </source>
</evidence>
<proteinExistence type="inferred from homology"/>
<name>A0ABS3CDX9_9BACT</name>
<evidence type="ECO:0000256" key="2">
    <source>
        <dbReference type="ARBA" id="ARBA00009399"/>
    </source>
</evidence>
<protein>
    <submittedName>
        <fullName evidence="8">GtrA family protein</fullName>
    </submittedName>
</protein>
<keyword evidence="3 6" id="KW-0812">Transmembrane</keyword>